<dbReference type="PANTHER" id="PTHR35108">
    <property type="entry name" value="30S RIBOSOMAL PROTEIN 3, CHLOROPLASTIC"/>
    <property type="match status" value="1"/>
</dbReference>
<dbReference type="EMBL" id="MH285877">
    <property type="protein sequence ID" value="AYB71480.1"/>
    <property type="molecule type" value="Genomic_DNA"/>
</dbReference>
<gene>
    <name evidence="10" type="primary">ycf65</name>
</gene>
<dbReference type="AlphaFoldDB" id="A0A385UK70"/>
<feature type="signal peptide" evidence="9">
    <location>
        <begin position="1"/>
        <end position="18"/>
    </location>
</feature>
<comment type="subunit">
    <text evidence="3">Part of the 30S ribosomal subunit.</text>
</comment>
<reference evidence="10" key="1">
    <citation type="journal article" date="2018" name="J. Eukaryot. Microbiol.">
        <title>Intrageneric Variability Between the Chloroplast Genomes of Trachelomonas grandis and Trachelomonas volvocina and Phylogenomic Analysis of Phototrophic Euglenoids.</title>
        <authorList>
            <person name="Dabbagh N."/>
            <person name="Preisfeld A."/>
        </authorList>
    </citation>
    <scope>NUCLEOTIDE SEQUENCE</scope>
</reference>
<comment type="similarity">
    <text evidence="2">Belongs to the chloroplast-specific ribosomal protein cS23 family.</text>
</comment>
<evidence type="ECO:0000313" key="10">
    <source>
        <dbReference type="EMBL" id="AYB71480.1"/>
    </source>
</evidence>
<sequence length="102" mass="12350">METNFIILRFLWLEKSIAVSLDYSVENNSFPLTEYYFWPQSDAWDDIRIFLENSTWITQSESIYLLNTLTEVINYWQDKNEHDLKNLENAIKLFTRVRFVNS</sequence>
<evidence type="ECO:0000256" key="8">
    <source>
        <dbReference type="ARBA" id="ARBA00035379"/>
    </source>
</evidence>
<organism evidence="10">
    <name type="scientific">Trachelomonas grandis</name>
    <dbReference type="NCBI Taxonomy" id="215769"/>
    <lineage>
        <taxon>Eukaryota</taxon>
        <taxon>Discoba</taxon>
        <taxon>Euglenozoa</taxon>
        <taxon>Euglenida</taxon>
        <taxon>Spirocuta</taxon>
        <taxon>Euglenophyceae</taxon>
        <taxon>Euglenales</taxon>
        <taxon>Euglenaceae</taxon>
        <taxon>Trachelomonas</taxon>
    </lineage>
</organism>
<dbReference type="InterPro" id="IPR038447">
    <property type="entry name" value="PSRP-3/Ycf65_sf"/>
</dbReference>
<accession>A0A385UK70</accession>
<dbReference type="GO" id="GO:1990904">
    <property type="term" value="C:ribonucleoprotein complex"/>
    <property type="evidence" value="ECO:0007669"/>
    <property type="project" value="UniProtKB-KW"/>
</dbReference>
<evidence type="ECO:0000256" key="6">
    <source>
        <dbReference type="ARBA" id="ARBA00022980"/>
    </source>
</evidence>
<evidence type="ECO:0000256" key="1">
    <source>
        <dbReference type="ARBA" id="ARBA00004229"/>
    </source>
</evidence>
<dbReference type="GO" id="GO:0005840">
    <property type="term" value="C:ribosome"/>
    <property type="evidence" value="ECO:0007669"/>
    <property type="project" value="UniProtKB-KW"/>
</dbReference>
<proteinExistence type="inferred from homology"/>
<dbReference type="Gene3D" id="3.30.390.140">
    <property type="match status" value="1"/>
</dbReference>
<keyword evidence="7" id="KW-0687">Ribonucleoprotein</keyword>
<dbReference type="PANTHER" id="PTHR35108:SF1">
    <property type="entry name" value="OS04G0461100 PROTEIN"/>
    <property type="match status" value="1"/>
</dbReference>
<keyword evidence="4 10" id="KW-0150">Chloroplast</keyword>
<evidence type="ECO:0000256" key="2">
    <source>
        <dbReference type="ARBA" id="ARBA00008561"/>
    </source>
</evidence>
<feature type="chain" id="PRO_5017228123" description="30S ribosomal protein 3, chloroplastic" evidence="9">
    <location>
        <begin position="19"/>
        <end position="102"/>
    </location>
</feature>
<dbReference type="GO" id="GO:0003735">
    <property type="term" value="F:structural constituent of ribosome"/>
    <property type="evidence" value="ECO:0007669"/>
    <property type="project" value="InterPro"/>
</dbReference>
<keyword evidence="9" id="KW-0732">Signal</keyword>
<name>A0A385UK70_9EUGL</name>
<dbReference type="GO" id="GO:0009507">
    <property type="term" value="C:chloroplast"/>
    <property type="evidence" value="ECO:0007669"/>
    <property type="project" value="UniProtKB-SubCell"/>
</dbReference>
<dbReference type="GO" id="GO:0006412">
    <property type="term" value="P:translation"/>
    <property type="evidence" value="ECO:0007669"/>
    <property type="project" value="InterPro"/>
</dbReference>
<evidence type="ECO:0000256" key="7">
    <source>
        <dbReference type="ARBA" id="ARBA00023274"/>
    </source>
</evidence>
<evidence type="ECO:0000256" key="9">
    <source>
        <dbReference type="SAM" id="SignalP"/>
    </source>
</evidence>
<protein>
    <recommendedName>
        <fullName evidence="8">30S ribosomal protein 3, chloroplastic</fullName>
    </recommendedName>
</protein>
<keyword evidence="5 10" id="KW-0934">Plastid</keyword>
<evidence type="ECO:0000256" key="3">
    <source>
        <dbReference type="ARBA" id="ARBA00011458"/>
    </source>
</evidence>
<comment type="subcellular location">
    <subcellularLocation>
        <location evidence="1">Plastid</location>
        <location evidence="1">Chloroplast</location>
    </subcellularLocation>
</comment>
<evidence type="ECO:0000256" key="4">
    <source>
        <dbReference type="ARBA" id="ARBA00022528"/>
    </source>
</evidence>
<geneLocation type="chloroplast" evidence="10"/>
<evidence type="ECO:0000256" key="5">
    <source>
        <dbReference type="ARBA" id="ARBA00022640"/>
    </source>
</evidence>
<keyword evidence="6 10" id="KW-0689">Ribosomal protein</keyword>
<dbReference type="InterPro" id="IPR006924">
    <property type="entry name" value="Ribosomal_cS23-like"/>
</dbReference>
<dbReference type="Pfam" id="PF04839">
    <property type="entry name" value="PSRP-3_Ycf65"/>
    <property type="match status" value="1"/>
</dbReference>